<keyword evidence="1" id="KW-1185">Reference proteome</keyword>
<organism evidence="1 2">
    <name type="scientific">Nicotiana tabacum</name>
    <name type="common">Common tobacco</name>
    <dbReference type="NCBI Taxonomy" id="4097"/>
    <lineage>
        <taxon>Eukaryota</taxon>
        <taxon>Viridiplantae</taxon>
        <taxon>Streptophyta</taxon>
        <taxon>Embryophyta</taxon>
        <taxon>Tracheophyta</taxon>
        <taxon>Spermatophyta</taxon>
        <taxon>Magnoliopsida</taxon>
        <taxon>eudicotyledons</taxon>
        <taxon>Gunneridae</taxon>
        <taxon>Pentapetalae</taxon>
        <taxon>asterids</taxon>
        <taxon>lamiids</taxon>
        <taxon>Solanales</taxon>
        <taxon>Solanaceae</taxon>
        <taxon>Nicotianoideae</taxon>
        <taxon>Nicotianeae</taxon>
        <taxon>Nicotiana</taxon>
    </lineage>
</organism>
<reference evidence="2" key="2">
    <citation type="submission" date="2025-08" db="UniProtKB">
        <authorList>
            <consortium name="RefSeq"/>
        </authorList>
    </citation>
    <scope>IDENTIFICATION</scope>
    <source>
        <tissue evidence="2">Leaf</tissue>
    </source>
</reference>
<evidence type="ECO:0000313" key="2">
    <source>
        <dbReference type="RefSeq" id="XP_075086065.1"/>
    </source>
</evidence>
<evidence type="ECO:0000313" key="1">
    <source>
        <dbReference type="Proteomes" id="UP000790787"/>
    </source>
</evidence>
<gene>
    <name evidence="2" type="primary">LOC142168810</name>
</gene>
<dbReference type="RefSeq" id="XP_075086065.1">
    <property type="nucleotide sequence ID" value="XM_075229964.1"/>
</dbReference>
<protein>
    <submittedName>
        <fullName evidence="2">Secreted RxLR effector protein 78-like</fullName>
    </submittedName>
</protein>
<reference evidence="1" key="1">
    <citation type="journal article" date="2014" name="Nat. Commun.">
        <title>The tobacco genome sequence and its comparison with those of tomato and potato.</title>
        <authorList>
            <person name="Sierro N."/>
            <person name="Battey J.N."/>
            <person name="Ouadi S."/>
            <person name="Bakaher N."/>
            <person name="Bovet L."/>
            <person name="Willig A."/>
            <person name="Goepfert S."/>
            <person name="Peitsch M.C."/>
            <person name="Ivanov N.V."/>
        </authorList>
    </citation>
    <scope>NUCLEOTIDE SEQUENCE [LARGE SCALE GENOMIC DNA]</scope>
</reference>
<name>A0AC58SM69_TOBAC</name>
<accession>A0AC58SM69</accession>
<dbReference type="Proteomes" id="UP000790787">
    <property type="component" value="Chromosome 14"/>
</dbReference>
<sequence>MICTRLKPAVSHIVADNQSAFVQGRSMMHNVLICHDLLKHYNRKTTPRCLMKIDLRKAYDMVSWEFLEEALRGYGFPDKFIHWIMVCVSTTMFTIKVNGEGHGYFAGKRGLRQGDPISPLLFVIIMEHLSRTLKTISRLPYFRFYPICKEIKLTHLIFADDLMIF</sequence>
<proteinExistence type="predicted"/>